<dbReference type="Gene3D" id="3.10.290.10">
    <property type="entry name" value="RNA-binding S4 domain"/>
    <property type="match status" value="1"/>
</dbReference>
<name>A0A6J6FYY1_9ZZZZ</name>
<dbReference type="EMBL" id="CAEZUJ010000002">
    <property type="protein sequence ID" value="CAB4589808.1"/>
    <property type="molecule type" value="Genomic_DNA"/>
</dbReference>
<dbReference type="PROSITE" id="PS01149">
    <property type="entry name" value="PSI_RSU"/>
    <property type="match status" value="1"/>
</dbReference>
<dbReference type="InterPro" id="IPR036986">
    <property type="entry name" value="S4_RNA-bd_sf"/>
</dbReference>
<dbReference type="InterPro" id="IPR042092">
    <property type="entry name" value="PsdUridine_s_RsuA/RluB/E/F_cat"/>
</dbReference>
<comment type="similarity">
    <text evidence="1">Belongs to the pseudouridine synthase RsuA family.</text>
</comment>
<organism evidence="4">
    <name type="scientific">freshwater metagenome</name>
    <dbReference type="NCBI Taxonomy" id="449393"/>
    <lineage>
        <taxon>unclassified sequences</taxon>
        <taxon>metagenomes</taxon>
        <taxon>ecological metagenomes</taxon>
    </lineage>
</organism>
<sequence length="242" mass="26762">MEQRLQKIIADAGIASRRKAEELITDGRVSVDGRVVRTLGSKFDPENSEVMVDGEILKSKTTKTYLALNKPYGILSTMSDPEGRPNLGDLLESRSDRLFHVGRLDRESEGLLLLTNDGELAHRATHPSYGLAKNYLLEVLGIPSRQTISALKEGVQLEDGMARVDSITLVEGQPGRSVLDITIHDGRNHVLRRMAAEVGLTVERLVRIGMGPIKLGQLTPGKWRDINGQELNSLYKALEMKQ</sequence>
<dbReference type="InterPro" id="IPR020094">
    <property type="entry name" value="TruA/RsuA/RluB/E/F_N"/>
</dbReference>
<dbReference type="CDD" id="cd02870">
    <property type="entry name" value="PseudoU_synth_RsuA_like"/>
    <property type="match status" value="1"/>
</dbReference>
<dbReference type="FunFam" id="3.10.290.10:FF:000003">
    <property type="entry name" value="Pseudouridine synthase"/>
    <property type="match status" value="1"/>
</dbReference>
<dbReference type="Gene3D" id="3.30.70.1560">
    <property type="entry name" value="Alpha-L RNA-binding motif"/>
    <property type="match status" value="1"/>
</dbReference>
<dbReference type="Gene3D" id="3.30.70.580">
    <property type="entry name" value="Pseudouridine synthase I, catalytic domain, N-terminal subdomain"/>
    <property type="match status" value="1"/>
</dbReference>
<keyword evidence="2" id="KW-0413">Isomerase</keyword>
<dbReference type="EMBL" id="CAEZXH010000036">
    <property type="protein sequence ID" value="CAB4683430.1"/>
    <property type="molecule type" value="Genomic_DNA"/>
</dbReference>
<feature type="domain" description="RNA-binding S4" evidence="3">
    <location>
        <begin position="3"/>
        <end position="67"/>
    </location>
</feature>
<dbReference type="InterPro" id="IPR000748">
    <property type="entry name" value="PsdUridine_synth_RsuA/RluB/E/F"/>
</dbReference>
<evidence type="ECO:0000259" key="3">
    <source>
        <dbReference type="SMART" id="SM00363"/>
    </source>
</evidence>
<dbReference type="EMBL" id="CAFBLI010000030">
    <property type="protein sequence ID" value="CAB4863856.1"/>
    <property type="molecule type" value="Genomic_DNA"/>
</dbReference>
<gene>
    <name evidence="4" type="ORF">UFOPK1811_00092</name>
    <name evidence="5" type="ORF">UFOPK2360_00716</name>
    <name evidence="6" type="ORF">UFOPK3306_00571</name>
</gene>
<dbReference type="NCBIfam" id="TIGR00093">
    <property type="entry name" value="pseudouridine synthase"/>
    <property type="match status" value="1"/>
</dbReference>
<protein>
    <submittedName>
        <fullName evidence="4">Unannotated protein</fullName>
    </submittedName>
</protein>
<dbReference type="InterPro" id="IPR018496">
    <property type="entry name" value="PsdUridine_synth_RsuA/RluB_CS"/>
</dbReference>
<dbReference type="GO" id="GO:0001522">
    <property type="term" value="P:pseudouridine synthesis"/>
    <property type="evidence" value="ECO:0007669"/>
    <property type="project" value="InterPro"/>
</dbReference>
<dbReference type="PANTHER" id="PTHR47683">
    <property type="entry name" value="PSEUDOURIDINE SYNTHASE FAMILY PROTEIN-RELATED"/>
    <property type="match status" value="1"/>
</dbReference>
<dbReference type="AlphaFoldDB" id="A0A6J6FYY1"/>
<dbReference type="Pfam" id="PF01479">
    <property type="entry name" value="S4"/>
    <property type="match status" value="1"/>
</dbReference>
<dbReference type="CDD" id="cd00165">
    <property type="entry name" value="S4"/>
    <property type="match status" value="1"/>
</dbReference>
<dbReference type="SMART" id="SM00363">
    <property type="entry name" value="S4"/>
    <property type="match status" value="1"/>
</dbReference>
<dbReference type="PROSITE" id="PS50889">
    <property type="entry name" value="S4"/>
    <property type="match status" value="1"/>
</dbReference>
<dbReference type="SUPFAM" id="SSF55174">
    <property type="entry name" value="Alpha-L RNA-binding motif"/>
    <property type="match status" value="1"/>
</dbReference>
<evidence type="ECO:0000256" key="2">
    <source>
        <dbReference type="ARBA" id="ARBA00023235"/>
    </source>
</evidence>
<evidence type="ECO:0000256" key="1">
    <source>
        <dbReference type="ARBA" id="ARBA00008348"/>
    </source>
</evidence>
<dbReference type="GO" id="GO:0006364">
    <property type="term" value="P:rRNA processing"/>
    <property type="evidence" value="ECO:0007669"/>
    <property type="project" value="UniProtKB-ARBA"/>
</dbReference>
<proteinExistence type="inferred from homology"/>
<dbReference type="InterPro" id="IPR050343">
    <property type="entry name" value="RsuA_PseudoU_synthase"/>
</dbReference>
<dbReference type="GO" id="GO:0003723">
    <property type="term" value="F:RNA binding"/>
    <property type="evidence" value="ECO:0007669"/>
    <property type="project" value="InterPro"/>
</dbReference>
<evidence type="ECO:0000313" key="5">
    <source>
        <dbReference type="EMBL" id="CAB4683430.1"/>
    </source>
</evidence>
<dbReference type="PANTHER" id="PTHR47683:SF2">
    <property type="entry name" value="RNA-BINDING S4 DOMAIN-CONTAINING PROTEIN"/>
    <property type="match status" value="1"/>
</dbReference>
<reference evidence="4" key="1">
    <citation type="submission" date="2020-05" db="EMBL/GenBank/DDBJ databases">
        <authorList>
            <person name="Chiriac C."/>
            <person name="Salcher M."/>
            <person name="Ghai R."/>
            <person name="Kavagutti S V."/>
        </authorList>
    </citation>
    <scope>NUCLEOTIDE SEQUENCE</scope>
</reference>
<evidence type="ECO:0000313" key="6">
    <source>
        <dbReference type="EMBL" id="CAB4863856.1"/>
    </source>
</evidence>
<accession>A0A6J6FYY1</accession>
<dbReference type="GO" id="GO:0009982">
    <property type="term" value="F:pseudouridine synthase activity"/>
    <property type="evidence" value="ECO:0007669"/>
    <property type="project" value="InterPro"/>
</dbReference>
<dbReference type="SUPFAM" id="SSF55120">
    <property type="entry name" value="Pseudouridine synthase"/>
    <property type="match status" value="1"/>
</dbReference>
<dbReference type="InterPro" id="IPR006145">
    <property type="entry name" value="PsdUridine_synth_RsuA/RluA"/>
</dbReference>
<dbReference type="InterPro" id="IPR002942">
    <property type="entry name" value="S4_RNA-bd"/>
</dbReference>
<evidence type="ECO:0000313" key="4">
    <source>
        <dbReference type="EMBL" id="CAB4589808.1"/>
    </source>
</evidence>
<dbReference type="Pfam" id="PF00849">
    <property type="entry name" value="PseudoU_synth_2"/>
    <property type="match status" value="1"/>
</dbReference>
<dbReference type="InterPro" id="IPR020103">
    <property type="entry name" value="PsdUridine_synth_cat_dom_sf"/>
</dbReference>